<feature type="coiled-coil region" evidence="2">
    <location>
        <begin position="430"/>
        <end position="495"/>
    </location>
</feature>
<dbReference type="PANTHER" id="PTHR32123:SF13">
    <property type="entry name" value="BICAUDAL D-RELATED PROTEIN HOMOLOG"/>
    <property type="match status" value="1"/>
</dbReference>
<name>A0ABM1SPK8_LIMPO</name>
<organism evidence="3 4">
    <name type="scientific">Limulus polyphemus</name>
    <name type="common">Atlantic horseshoe crab</name>
    <dbReference type="NCBI Taxonomy" id="6850"/>
    <lineage>
        <taxon>Eukaryota</taxon>
        <taxon>Metazoa</taxon>
        <taxon>Ecdysozoa</taxon>
        <taxon>Arthropoda</taxon>
        <taxon>Chelicerata</taxon>
        <taxon>Merostomata</taxon>
        <taxon>Xiphosura</taxon>
        <taxon>Limulidae</taxon>
        <taxon>Limulus</taxon>
    </lineage>
</organism>
<reference evidence="4" key="1">
    <citation type="submission" date="2025-08" db="UniProtKB">
        <authorList>
            <consortium name="RefSeq"/>
        </authorList>
    </citation>
    <scope>IDENTIFICATION</scope>
    <source>
        <tissue evidence="4">Muscle</tissue>
    </source>
</reference>
<evidence type="ECO:0000256" key="2">
    <source>
        <dbReference type="SAM" id="Coils"/>
    </source>
</evidence>
<accession>A0ABM1SPK8</accession>
<gene>
    <name evidence="4" type="primary">LOC106462554</name>
</gene>
<dbReference type="InterPro" id="IPR051149">
    <property type="entry name" value="Spindly/BICDR_Dynein_Adapter"/>
</dbReference>
<evidence type="ECO:0000313" key="3">
    <source>
        <dbReference type="Proteomes" id="UP000694941"/>
    </source>
</evidence>
<evidence type="ECO:0000313" key="4">
    <source>
        <dbReference type="RefSeq" id="XP_022245564.1"/>
    </source>
</evidence>
<feature type="coiled-coil region" evidence="2">
    <location>
        <begin position="75"/>
        <end position="275"/>
    </location>
</feature>
<dbReference type="GeneID" id="106462554"/>
<protein>
    <submittedName>
        <fullName evidence="4">Bicaudal D-related protein homolog</fullName>
    </submittedName>
</protein>
<proteinExistence type="predicted"/>
<keyword evidence="3" id="KW-1185">Reference proteome</keyword>
<dbReference type="RefSeq" id="XP_022245564.1">
    <property type="nucleotide sequence ID" value="XM_022389856.1"/>
</dbReference>
<sequence>MYARRLEEMQETPPNYQTLYDDLEEYIKEMENRAQNSSESDDVHAQLTQKEQDLILAAQLGKALLEKNEELSLINEKLTENYSNKLELLEQEKHALRRKLDSVEREYDSRVVELQADIAELRKELEGHEVSLKSTEKEKSKVVQELQEQNHRLTLALKQANKSEEQLRNQLKSLRQQFTVRSSNFSDHISQLEGLREEIDILTERKYDLERRIEDLGEERESLSMSLEESGDHIVMLDHKNKEQEQYIRNQKREMEELRHANIQLQAKIDSILQRCISPNFEQTSIHNEIEMSSHSSIEDELKPLNGSQNGRIRPQTQPGSNVGFHVDLGDVDIESENSEMFTEFPIPDAKDGWKFRQELVEIYNQIKLLCEDLRRKRDCLSADSGFSSSPDDVQAQHMRVGMITAVLKELRALMHDLITNYSEIPCSACQTVAQERDLLEKVQKELKEKTKELKKKEESVSELTKKVAIQETDVALLNEERNQLRDDISNSKIAKDEIVKKAWDVRDGAVAR</sequence>
<dbReference type="Gene3D" id="1.10.287.1490">
    <property type="match status" value="1"/>
</dbReference>
<dbReference type="Proteomes" id="UP000694941">
    <property type="component" value="Unplaced"/>
</dbReference>
<keyword evidence="1 2" id="KW-0175">Coiled coil</keyword>
<dbReference type="PANTHER" id="PTHR32123">
    <property type="entry name" value="BICD FAMILY-LIKE CARGO ADAPTER"/>
    <property type="match status" value="1"/>
</dbReference>
<evidence type="ECO:0000256" key="1">
    <source>
        <dbReference type="ARBA" id="ARBA00023054"/>
    </source>
</evidence>